<dbReference type="InterPro" id="IPR000432">
    <property type="entry name" value="DNA_mismatch_repair_MutS_C"/>
</dbReference>
<dbReference type="SUPFAM" id="SSF55271">
    <property type="entry name" value="DNA repair protein MutS, domain I"/>
    <property type="match status" value="1"/>
</dbReference>
<dbReference type="EMBL" id="LUUJ01000101">
    <property type="protein sequence ID" value="OAI13368.1"/>
    <property type="molecule type" value="Genomic_DNA"/>
</dbReference>
<organism evidence="12 13">
    <name type="scientific">Methylomonas koyamae</name>
    <dbReference type="NCBI Taxonomy" id="702114"/>
    <lineage>
        <taxon>Bacteria</taxon>
        <taxon>Pseudomonadati</taxon>
        <taxon>Pseudomonadota</taxon>
        <taxon>Gammaproteobacteria</taxon>
        <taxon>Methylococcales</taxon>
        <taxon>Methylococcaceae</taxon>
        <taxon>Methylomonas</taxon>
    </lineage>
</organism>
<dbReference type="CDD" id="cd03284">
    <property type="entry name" value="ABC_MutS1"/>
    <property type="match status" value="1"/>
</dbReference>
<evidence type="ECO:0000256" key="5">
    <source>
        <dbReference type="ARBA" id="ARBA00022840"/>
    </source>
</evidence>
<dbReference type="InterPro" id="IPR036678">
    <property type="entry name" value="MutS_con_dom_sf"/>
</dbReference>
<feature type="binding site" evidence="9">
    <location>
        <begin position="623"/>
        <end position="630"/>
    </location>
    <ligand>
        <name>ATP</name>
        <dbReference type="ChEBI" id="CHEBI:30616"/>
    </ligand>
</feature>
<dbReference type="Pfam" id="PF05188">
    <property type="entry name" value="MutS_II"/>
    <property type="match status" value="1"/>
</dbReference>
<keyword evidence="6 9" id="KW-0238">DNA-binding</keyword>
<keyword evidence="4 9" id="KW-0227">DNA damage</keyword>
<dbReference type="InterPro" id="IPR007860">
    <property type="entry name" value="DNA_mmatch_repair_MutS_con_dom"/>
</dbReference>
<name>A0A177N5R6_9GAMM</name>
<dbReference type="PANTHER" id="PTHR11361:SF34">
    <property type="entry name" value="DNA MISMATCH REPAIR PROTEIN MSH1, MITOCHONDRIAL"/>
    <property type="match status" value="1"/>
</dbReference>
<dbReference type="Gene3D" id="1.10.1420.10">
    <property type="match status" value="2"/>
</dbReference>
<evidence type="ECO:0000256" key="9">
    <source>
        <dbReference type="HAMAP-Rule" id="MF_00096"/>
    </source>
</evidence>
<reference evidence="12 13" key="1">
    <citation type="submission" date="2016-03" db="EMBL/GenBank/DDBJ databases">
        <authorList>
            <person name="Ploux O."/>
        </authorList>
    </citation>
    <scope>NUCLEOTIDE SEQUENCE [LARGE SCALE GENOMIC DNA]</scope>
    <source>
        <strain evidence="12 13">R-45378</strain>
    </source>
</reference>
<dbReference type="InterPro" id="IPR027417">
    <property type="entry name" value="P-loop_NTPase"/>
</dbReference>
<dbReference type="Proteomes" id="UP000077857">
    <property type="component" value="Unassembled WGS sequence"/>
</dbReference>
<dbReference type="GO" id="GO:0030983">
    <property type="term" value="F:mismatched DNA binding"/>
    <property type="evidence" value="ECO:0007669"/>
    <property type="project" value="InterPro"/>
</dbReference>
<dbReference type="InterPro" id="IPR007696">
    <property type="entry name" value="DNA_mismatch_repair_MutS_core"/>
</dbReference>
<comment type="function">
    <text evidence="8 9">This protein is involved in the repair of mismatches in DNA. It is possible that it carries out the mismatch recognition step. This protein has a weak ATPase activity.</text>
</comment>
<dbReference type="GO" id="GO:0005524">
    <property type="term" value="F:ATP binding"/>
    <property type="evidence" value="ECO:0007669"/>
    <property type="project" value="UniProtKB-UniRule"/>
</dbReference>
<dbReference type="GO" id="GO:0005829">
    <property type="term" value="C:cytosol"/>
    <property type="evidence" value="ECO:0007669"/>
    <property type="project" value="TreeGrafter"/>
</dbReference>
<dbReference type="Pfam" id="PF05190">
    <property type="entry name" value="MutS_IV"/>
    <property type="match status" value="1"/>
</dbReference>
<evidence type="ECO:0000259" key="11">
    <source>
        <dbReference type="PROSITE" id="PS00486"/>
    </source>
</evidence>
<dbReference type="SUPFAM" id="SSF48334">
    <property type="entry name" value="DNA repair protein MutS, domain III"/>
    <property type="match status" value="1"/>
</dbReference>
<evidence type="ECO:0000256" key="6">
    <source>
        <dbReference type="ARBA" id="ARBA00023125"/>
    </source>
</evidence>
<dbReference type="NCBIfam" id="TIGR01070">
    <property type="entry name" value="mutS1"/>
    <property type="match status" value="1"/>
</dbReference>
<dbReference type="InterPro" id="IPR007861">
    <property type="entry name" value="DNA_mismatch_repair_MutS_clamp"/>
</dbReference>
<dbReference type="AlphaFoldDB" id="A0A177N5R6"/>
<keyword evidence="3 9" id="KW-0547">Nucleotide-binding</keyword>
<dbReference type="GO" id="GO:0006298">
    <property type="term" value="P:mismatch repair"/>
    <property type="evidence" value="ECO:0007669"/>
    <property type="project" value="UniProtKB-UniRule"/>
</dbReference>
<dbReference type="RefSeq" id="WP_064041545.1">
    <property type="nucleotide sequence ID" value="NZ_LUUJ01000101.1"/>
</dbReference>
<dbReference type="GO" id="GO:0140664">
    <property type="term" value="F:ATP-dependent DNA damage sensor activity"/>
    <property type="evidence" value="ECO:0007669"/>
    <property type="project" value="InterPro"/>
</dbReference>
<dbReference type="Gene3D" id="6.10.140.430">
    <property type="match status" value="1"/>
</dbReference>
<evidence type="ECO:0000256" key="10">
    <source>
        <dbReference type="RuleBase" id="RU003756"/>
    </source>
</evidence>
<dbReference type="FunFam" id="3.40.1170.10:FF:000001">
    <property type="entry name" value="DNA mismatch repair protein MutS"/>
    <property type="match status" value="1"/>
</dbReference>
<dbReference type="InterPro" id="IPR007695">
    <property type="entry name" value="DNA_mismatch_repair_MutS-lik_N"/>
</dbReference>
<dbReference type="Gene3D" id="3.30.420.110">
    <property type="entry name" value="MutS, connector domain"/>
    <property type="match status" value="1"/>
</dbReference>
<dbReference type="Pfam" id="PF00488">
    <property type="entry name" value="MutS_V"/>
    <property type="match status" value="1"/>
</dbReference>
<dbReference type="PROSITE" id="PS00486">
    <property type="entry name" value="DNA_MISMATCH_REPAIR_2"/>
    <property type="match status" value="1"/>
</dbReference>
<dbReference type="FunFam" id="3.40.50.300:FF:000283">
    <property type="entry name" value="DNA mismatch repair protein MutS"/>
    <property type="match status" value="1"/>
</dbReference>
<protein>
    <recommendedName>
        <fullName evidence="2 9">DNA mismatch repair protein MutS</fullName>
    </recommendedName>
</protein>
<dbReference type="GO" id="GO:0003684">
    <property type="term" value="F:damaged DNA binding"/>
    <property type="evidence" value="ECO:0007669"/>
    <property type="project" value="UniProtKB-UniRule"/>
</dbReference>
<dbReference type="PANTHER" id="PTHR11361">
    <property type="entry name" value="DNA MISMATCH REPAIR PROTEIN MUTS FAMILY MEMBER"/>
    <property type="match status" value="1"/>
</dbReference>
<evidence type="ECO:0000256" key="7">
    <source>
        <dbReference type="ARBA" id="ARBA00023204"/>
    </source>
</evidence>
<evidence type="ECO:0000256" key="2">
    <source>
        <dbReference type="ARBA" id="ARBA00021982"/>
    </source>
</evidence>
<dbReference type="PIRSF" id="PIRSF037677">
    <property type="entry name" value="DNA_mis_repair_Msh6"/>
    <property type="match status" value="1"/>
</dbReference>
<dbReference type="SMART" id="SM00533">
    <property type="entry name" value="MUTSd"/>
    <property type="match status" value="1"/>
</dbReference>
<dbReference type="InterPro" id="IPR005748">
    <property type="entry name" value="DNA_mismatch_repair_MutS"/>
</dbReference>
<dbReference type="Pfam" id="PF05192">
    <property type="entry name" value="MutS_III"/>
    <property type="match status" value="1"/>
</dbReference>
<dbReference type="InterPro" id="IPR017261">
    <property type="entry name" value="DNA_mismatch_repair_MutS/MSH"/>
</dbReference>
<dbReference type="SUPFAM" id="SSF53150">
    <property type="entry name" value="DNA repair protein MutS, domain II"/>
    <property type="match status" value="1"/>
</dbReference>
<proteinExistence type="inferred from homology"/>
<dbReference type="NCBIfam" id="NF003810">
    <property type="entry name" value="PRK05399.1"/>
    <property type="match status" value="1"/>
</dbReference>
<gene>
    <name evidence="9" type="primary">mutS</name>
    <name evidence="12" type="ORF">A1507_17525</name>
</gene>
<dbReference type="Gene3D" id="3.40.1170.10">
    <property type="entry name" value="DNA repair protein MutS, domain I"/>
    <property type="match status" value="1"/>
</dbReference>
<dbReference type="Gene3D" id="3.40.50.300">
    <property type="entry name" value="P-loop containing nucleotide triphosphate hydrolases"/>
    <property type="match status" value="1"/>
</dbReference>
<dbReference type="FunFam" id="1.10.1420.10:FF:000002">
    <property type="entry name" value="DNA mismatch repair protein MutS"/>
    <property type="match status" value="1"/>
</dbReference>
<comment type="caution">
    <text evidence="12">The sequence shown here is derived from an EMBL/GenBank/DDBJ whole genome shotgun (WGS) entry which is preliminary data.</text>
</comment>
<evidence type="ECO:0000256" key="3">
    <source>
        <dbReference type="ARBA" id="ARBA00022741"/>
    </source>
</evidence>
<dbReference type="HAMAP" id="MF_00096">
    <property type="entry name" value="MutS"/>
    <property type="match status" value="1"/>
</dbReference>
<keyword evidence="7 9" id="KW-0234">DNA repair</keyword>
<accession>A0A177N5R6</accession>
<dbReference type="Pfam" id="PF01624">
    <property type="entry name" value="MutS_I"/>
    <property type="match status" value="1"/>
</dbReference>
<dbReference type="InterPro" id="IPR045076">
    <property type="entry name" value="MutS"/>
</dbReference>
<evidence type="ECO:0000256" key="4">
    <source>
        <dbReference type="ARBA" id="ARBA00022763"/>
    </source>
</evidence>
<dbReference type="InterPro" id="IPR036187">
    <property type="entry name" value="DNA_mismatch_repair_MutS_sf"/>
</dbReference>
<comment type="similarity">
    <text evidence="1 9 10">Belongs to the DNA mismatch repair MutS family.</text>
</comment>
<evidence type="ECO:0000256" key="1">
    <source>
        <dbReference type="ARBA" id="ARBA00006271"/>
    </source>
</evidence>
<sequence>MDNRTITQSRQEAAPQHTPMMQQYLRIKAQHPEILLFYRMGDFYELFYDDAKRAAQLLDITLTARGASAGAPIPMAGIPYHAAENYIARLLKQGESIAICEQIGDPGKTKGPVERKVVRIVTPGTVTDEALLEDRKDNLLVALARFDKSIGVACLDLTSGKFVLQQLDNDSQLLAEIERLNPAELLYSEDQALPAGVKERKGLCKRPPWHFELDSCRQLILKQFNCHDLKGFGCEQLPAAICAAGCLLQYVRDTQFNALPHIRGIAVENEGDSISLDAASRRNLELDSHPSGQLQYTLLGVLDKTATAMGSRCLRRWLHRPLRDQSIVNGRYACIASLIDNELYRDLQTSLRQVGDIERISSRIALKSARPRDLLTLRLTLAVLPELQQKLAGNDNPHLDALRGQLREHPELVDLLQRAIIANPPMLIRDGGVIAPGFNAELDELRNLSQNADQFLIDMEQRERASTGIANLKVNYNRVHGYYIEISNAQADKVPVHYTRKQTLKGAERYITPELKSFEDKVLSAREKSLSFEKALYDELLGTLGEALIDLQQCATALAELDVLVNFAERAETLDWSQPVLTQEPGIHIVGGRHPVVEQLSSIPFVANDLDFSGDRRMLVITGPNMGGKSTYMRQAALIVLLAHIGSYVPAQSLTCGPIDKIFTRIGASDDLASGRSTFMVEMSETANILHNASANSLILMDEIGRGTSTFDGLSLAWACADYLARNVKAFTLFATHYFELTTLAEEQSGIHNIHLDAMEHGDKIVFLHAVKDGPASQSYGLQVAALAGVPQSVIANAKHKLAQLENVAYIEQQDRSEIDQFDLFTSQECHPALVLLDELDPDQLSPRQALDTLYRLAGLVKNYKT</sequence>
<dbReference type="SMART" id="SM00534">
    <property type="entry name" value="MUTSac"/>
    <property type="match status" value="1"/>
</dbReference>
<evidence type="ECO:0000313" key="12">
    <source>
        <dbReference type="EMBL" id="OAI13368.1"/>
    </source>
</evidence>
<evidence type="ECO:0000313" key="13">
    <source>
        <dbReference type="Proteomes" id="UP000077857"/>
    </source>
</evidence>
<dbReference type="InterPro" id="IPR016151">
    <property type="entry name" value="DNA_mismatch_repair_MutS_N"/>
</dbReference>
<feature type="domain" description="DNA mismatch repair proteins mutS family" evidence="11">
    <location>
        <begin position="697"/>
        <end position="713"/>
    </location>
</feature>
<dbReference type="SUPFAM" id="SSF52540">
    <property type="entry name" value="P-loop containing nucleoside triphosphate hydrolases"/>
    <property type="match status" value="1"/>
</dbReference>
<evidence type="ECO:0000256" key="8">
    <source>
        <dbReference type="ARBA" id="ARBA00024647"/>
    </source>
</evidence>
<keyword evidence="5 9" id="KW-0067">ATP-binding</keyword>